<name>A0A2N6JZR0_FISMU</name>
<dbReference type="InterPro" id="IPR003788">
    <property type="entry name" value="NDUFAF7"/>
</dbReference>
<proteinExistence type="predicted"/>
<accession>A0A2N6JZR0</accession>
<dbReference type="PANTHER" id="PTHR12049">
    <property type="entry name" value="PROTEIN ARGININE METHYLTRANSFERASE NDUFAF7, MITOCHONDRIAL"/>
    <property type="match status" value="1"/>
</dbReference>
<evidence type="ECO:0000256" key="1">
    <source>
        <dbReference type="ARBA" id="ARBA00022603"/>
    </source>
</evidence>
<keyword evidence="1 3" id="KW-0489">Methyltransferase</keyword>
<dbReference type="Proteomes" id="UP000235036">
    <property type="component" value="Unassembled WGS sequence"/>
</dbReference>
<comment type="caution">
    <text evidence="3">The sequence shown here is derived from an EMBL/GenBank/DDBJ whole genome shotgun (WGS) entry which is preliminary data.</text>
</comment>
<gene>
    <name evidence="3" type="ORF">CEN44_18670</name>
</gene>
<evidence type="ECO:0000313" key="4">
    <source>
        <dbReference type="Proteomes" id="UP000235036"/>
    </source>
</evidence>
<dbReference type="SUPFAM" id="SSF53335">
    <property type="entry name" value="S-adenosyl-L-methionine-dependent methyltransferases"/>
    <property type="match status" value="1"/>
</dbReference>
<reference evidence="3 4" key="1">
    <citation type="submission" date="2017-08" db="EMBL/GenBank/DDBJ databases">
        <title>Genomes of Fischerella (Mastigocladus) sp. strains.</title>
        <authorList>
            <person name="Miller S.R."/>
        </authorList>
    </citation>
    <scope>NUCLEOTIDE SEQUENCE [LARGE SCALE GENOMIC DNA]</scope>
    <source>
        <strain evidence="3 4">CCMEE 5323</strain>
    </source>
</reference>
<keyword evidence="2 3" id="KW-0808">Transferase</keyword>
<keyword evidence="4" id="KW-1185">Reference proteome</keyword>
<dbReference type="EMBL" id="NRQW01000432">
    <property type="protein sequence ID" value="PLZ86960.1"/>
    <property type="molecule type" value="Genomic_DNA"/>
</dbReference>
<dbReference type="GO" id="GO:0035243">
    <property type="term" value="F:protein-arginine omega-N symmetric methyltransferase activity"/>
    <property type="evidence" value="ECO:0007669"/>
    <property type="project" value="TreeGrafter"/>
</dbReference>
<evidence type="ECO:0000256" key="2">
    <source>
        <dbReference type="ARBA" id="ARBA00022679"/>
    </source>
</evidence>
<dbReference type="Gene3D" id="3.40.50.12710">
    <property type="match status" value="1"/>
</dbReference>
<protein>
    <submittedName>
        <fullName evidence="3">SAM-dependent methyltransferase</fullName>
    </submittedName>
</protein>
<dbReference type="GO" id="GO:0032259">
    <property type="term" value="P:methylation"/>
    <property type="evidence" value="ECO:0007669"/>
    <property type="project" value="UniProtKB-KW"/>
</dbReference>
<dbReference type="Pfam" id="PF02636">
    <property type="entry name" value="Methyltransf_28"/>
    <property type="match status" value="1"/>
</dbReference>
<organism evidence="3 4">
    <name type="scientific">Fischerella muscicola CCMEE 5323</name>
    <dbReference type="NCBI Taxonomy" id="2019572"/>
    <lineage>
        <taxon>Bacteria</taxon>
        <taxon>Bacillati</taxon>
        <taxon>Cyanobacteriota</taxon>
        <taxon>Cyanophyceae</taxon>
        <taxon>Nostocales</taxon>
        <taxon>Hapalosiphonaceae</taxon>
        <taxon>Fischerella</taxon>
    </lineage>
</organism>
<dbReference type="PANTHER" id="PTHR12049:SF7">
    <property type="entry name" value="PROTEIN ARGININE METHYLTRANSFERASE NDUFAF7, MITOCHONDRIAL"/>
    <property type="match status" value="1"/>
</dbReference>
<evidence type="ECO:0000313" key="3">
    <source>
        <dbReference type="EMBL" id="PLZ86960.1"/>
    </source>
</evidence>
<sequence length="436" mass="49298">MDSHPALCAAIADRIANSPDQRITFATYMDMALYHPDYGYYSTQAVNIGKRGDFFTSVHLGPDFGELLAEQFVQMWEILGQPVPFSLVEMGAGQGHLALDILNYLKSRYPNFFAALQYIIVEKSPILRQEQQQRLQEFTVQIKSSLEEILSNSIIGCFFSNELVDALPVHQFILEQGQLREIYVTLQQESIVNRQSSIVNRQGSIVDSQELFTPPTPYTPHTSPTPPLPLIPTLFTEITAETSTPKLAEYFDLVGIQFSENVYPEGYRSEVNLAALDWLSVVADRLQRGYVLTIDYGYPASRYYNPRRSQGTLQCYWHHQRHNNPYINIGRQDITAHVDFTALERWGERCGLAKVGLTQQELFLMALGLGDRIATLSYTNQPISDLLCRRDALRQLLDPFGLGGFSILAQSKGLKETETFQQLKGFTVPKLPPTSI</sequence>
<dbReference type="InterPro" id="IPR029063">
    <property type="entry name" value="SAM-dependent_MTases_sf"/>
</dbReference>
<dbReference type="AlphaFoldDB" id="A0A2N6JZR0"/>
<dbReference type="InterPro" id="IPR038375">
    <property type="entry name" value="NDUFAF7_sf"/>
</dbReference>
<dbReference type="RefSeq" id="WP_016868146.1">
    <property type="nucleotide sequence ID" value="NZ_CAWNVR010000550.1"/>
</dbReference>